<evidence type="ECO:0000313" key="1">
    <source>
        <dbReference type="EMBL" id="ODS34043.1"/>
    </source>
</evidence>
<evidence type="ECO:0000313" key="2">
    <source>
        <dbReference type="Proteomes" id="UP000094056"/>
    </source>
</evidence>
<gene>
    <name evidence="1" type="ORF">SCARUB_00816</name>
</gene>
<name>A0A1E3XEJ3_9BACT</name>
<dbReference type="NCBIfam" id="TIGR01595">
    <property type="entry name" value="cas_CT1132"/>
    <property type="match status" value="1"/>
</dbReference>
<dbReference type="EMBL" id="MAYW01000014">
    <property type="protein sequence ID" value="ODS34043.1"/>
    <property type="molecule type" value="Genomic_DNA"/>
</dbReference>
<protein>
    <submittedName>
        <fullName evidence="1">CRISPR-associated protein</fullName>
    </submittedName>
</protein>
<reference evidence="1 2" key="1">
    <citation type="submission" date="2016-07" db="EMBL/GenBank/DDBJ databases">
        <title>Draft genome of Scalindua rubra, obtained from a brine-seawater interface in the Red Sea, sheds light on salt adaptation in anammox bacteria.</title>
        <authorList>
            <person name="Speth D.R."/>
            <person name="Lagkouvardos I."/>
            <person name="Wang Y."/>
            <person name="Qian P.-Y."/>
            <person name="Dutilh B.E."/>
            <person name="Jetten M.S."/>
        </authorList>
    </citation>
    <scope>NUCLEOTIDE SEQUENCE [LARGE SCALE GENOMIC DNA]</scope>
    <source>
        <strain evidence="1">BSI-1</strain>
    </source>
</reference>
<sequence length="386" mass="44533">MSKDIHADPARRHDFVLLFDVENGNPNGDPDAGNLPRVDPETMHGIITDVCLKRKVRDYLQMTKNIPIFIQSETALNTLISKAARDVGAEFPQIEIKIEEDKDDDVIQWFSEHDPFELHEDKLSYYGDSFKQKDIKENFNEVEDSDLKKKLKPYAKQLADSVKKKKLNEGDRNETKQKLIEERYDIRMFGAVLSTGLNAGQVRGPVQFTFAKSVDPIFRLDNAITRKAITKESDKKRKETEMARKPTVPYALYVAHGFYNPYFALEPNDPDKYKVSEDDLSSLWESLEWMFNNDTAAARGKMATRGLYVFSHDNMRGNAPSHKLFSRITVEKNNKDDKKKKGDPARNFDDYKVIIDDKKLKELNINLKKLVHEEEDNEVTPNDQPK</sequence>
<dbReference type="AlphaFoldDB" id="A0A1E3XEJ3"/>
<dbReference type="GO" id="GO:0043571">
    <property type="term" value="P:maintenance of CRISPR repeat elements"/>
    <property type="evidence" value="ECO:0007669"/>
    <property type="project" value="InterPro"/>
</dbReference>
<dbReference type="InterPro" id="IPR006482">
    <property type="entry name" value="Cas7_Csh2/Csh2"/>
</dbReference>
<dbReference type="Proteomes" id="UP000094056">
    <property type="component" value="Unassembled WGS sequence"/>
</dbReference>
<dbReference type="PATRIC" id="fig|1872076.5.peg.947"/>
<comment type="caution">
    <text evidence="1">The sequence shown here is derived from an EMBL/GenBank/DDBJ whole genome shotgun (WGS) entry which is preliminary data.</text>
</comment>
<accession>A0A1E3XEJ3</accession>
<organism evidence="1 2">
    <name type="scientific">Candidatus Scalindua rubra</name>
    <dbReference type="NCBI Taxonomy" id="1872076"/>
    <lineage>
        <taxon>Bacteria</taxon>
        <taxon>Pseudomonadati</taxon>
        <taxon>Planctomycetota</taxon>
        <taxon>Candidatus Brocadiia</taxon>
        <taxon>Candidatus Brocadiales</taxon>
        <taxon>Candidatus Scalinduaceae</taxon>
        <taxon>Candidatus Scalindua</taxon>
    </lineage>
</organism>
<dbReference type="Pfam" id="PF05107">
    <property type="entry name" value="Cas_Cas7"/>
    <property type="match status" value="2"/>
</dbReference>
<proteinExistence type="predicted"/>